<dbReference type="PROSITE" id="PS00444">
    <property type="entry name" value="POLYPRENYL_SYNTHASE_2"/>
    <property type="match status" value="1"/>
</dbReference>
<dbReference type="AlphaFoldDB" id="A0A4Y1XUA9"/>
<dbReference type="EMBL" id="AP019735">
    <property type="protein sequence ID" value="BBL03940.1"/>
    <property type="molecule type" value="Genomic_DNA"/>
</dbReference>
<sequence>MVTLDAIRGPVAQELEEFDAFVRRNFKVENELLSGMVDYILSSRGKGVRPLLVLLSAALNAPAGGRGIGQRTYLAAMLVEIIHTASLIHDDVIDEADTRRGRASANAKWQSRNAVVLGDYLLARNMELGMRSGQYDLVSYVIASIATLCEGELLQSDRAERMEITRDAYLEIIYKKTASLLGISAGVGALSAGANREQVARMRRFGDALGMAFQIQDDILDFTRGAETGKPSNNDLREHKITLPLLLLLDRADAARRDELLALLARCREDEAAVDALQQAVEEQGGLQEASKVMQSYLQRATALLAEWPDGPIRSALVNLCAYVAERNR</sequence>
<dbReference type="Pfam" id="PF00348">
    <property type="entry name" value="polyprenyl_synt"/>
    <property type="match status" value="1"/>
</dbReference>
<keyword evidence="4" id="KW-0479">Metal-binding</keyword>
<protein>
    <submittedName>
        <fullName evidence="7">Polyprenyl synthetase</fullName>
    </submittedName>
</protein>
<evidence type="ECO:0000256" key="6">
    <source>
        <dbReference type="RuleBase" id="RU004466"/>
    </source>
</evidence>
<dbReference type="Gene3D" id="1.10.600.10">
    <property type="entry name" value="Farnesyl Diphosphate Synthase"/>
    <property type="match status" value="1"/>
</dbReference>
<evidence type="ECO:0000313" key="8">
    <source>
        <dbReference type="Proteomes" id="UP000318946"/>
    </source>
</evidence>
<dbReference type="SFLD" id="SFLDS00005">
    <property type="entry name" value="Isoprenoid_Synthase_Type_I"/>
    <property type="match status" value="1"/>
</dbReference>
<evidence type="ECO:0000256" key="1">
    <source>
        <dbReference type="ARBA" id="ARBA00001946"/>
    </source>
</evidence>
<evidence type="ECO:0000313" key="7">
    <source>
        <dbReference type="EMBL" id="BBL03940.1"/>
    </source>
</evidence>
<dbReference type="GeneID" id="78341971"/>
<accession>A0A4Y1XUA9</accession>
<dbReference type="GO" id="GO:0046872">
    <property type="term" value="F:metal ion binding"/>
    <property type="evidence" value="ECO:0007669"/>
    <property type="project" value="UniProtKB-KW"/>
</dbReference>
<reference evidence="8" key="1">
    <citation type="submission" date="2019-06" db="EMBL/GenBank/DDBJ databases">
        <title>Alistipes onderdonkii subsp. vulgaris subsp. nov., Alistipes dispar sp. nov. and Alistipes communis sp. nov., isolated from human faeces, and creation of Alistipes onderdonkii subsp. onderdonkii subsp. nov.</title>
        <authorList>
            <person name="Sakamoto M."/>
            <person name="Ikeyama N."/>
            <person name="Ogata Y."/>
            <person name="Suda W."/>
            <person name="Iino T."/>
            <person name="Hattori M."/>
            <person name="Ohkuma M."/>
        </authorList>
    </citation>
    <scope>NUCLEOTIDE SEQUENCE [LARGE SCALE GENOMIC DNA]</scope>
    <source>
        <strain evidence="8">5CBH24</strain>
    </source>
</reference>
<organism evidence="7 8">
    <name type="scientific">Alistipes communis</name>
    <dbReference type="NCBI Taxonomy" id="2585118"/>
    <lineage>
        <taxon>Bacteria</taxon>
        <taxon>Pseudomonadati</taxon>
        <taxon>Bacteroidota</taxon>
        <taxon>Bacteroidia</taxon>
        <taxon>Bacteroidales</taxon>
        <taxon>Rikenellaceae</taxon>
        <taxon>Alistipes</taxon>
    </lineage>
</organism>
<dbReference type="KEGG" id="acou:A5CBH24_12530"/>
<evidence type="ECO:0000256" key="5">
    <source>
        <dbReference type="ARBA" id="ARBA00022842"/>
    </source>
</evidence>
<dbReference type="PROSITE" id="PS00723">
    <property type="entry name" value="POLYPRENYL_SYNTHASE_1"/>
    <property type="match status" value="1"/>
</dbReference>
<keyword evidence="5" id="KW-0460">Magnesium</keyword>
<evidence type="ECO:0000256" key="3">
    <source>
        <dbReference type="ARBA" id="ARBA00022679"/>
    </source>
</evidence>
<keyword evidence="8" id="KW-1185">Reference proteome</keyword>
<evidence type="ECO:0000256" key="4">
    <source>
        <dbReference type="ARBA" id="ARBA00022723"/>
    </source>
</evidence>
<dbReference type="InterPro" id="IPR033749">
    <property type="entry name" value="Polyprenyl_synt_CS"/>
</dbReference>
<accession>A0A4Y1WSA1</accession>
<dbReference type="PANTHER" id="PTHR12001">
    <property type="entry name" value="GERANYLGERANYL PYROPHOSPHATE SYNTHASE"/>
    <property type="match status" value="1"/>
</dbReference>
<dbReference type="GO" id="GO:0008299">
    <property type="term" value="P:isoprenoid biosynthetic process"/>
    <property type="evidence" value="ECO:0007669"/>
    <property type="project" value="InterPro"/>
</dbReference>
<name>A0A4Y1XUA9_9BACT</name>
<dbReference type="InterPro" id="IPR000092">
    <property type="entry name" value="Polyprenyl_synt"/>
</dbReference>
<evidence type="ECO:0000256" key="2">
    <source>
        <dbReference type="ARBA" id="ARBA00006706"/>
    </source>
</evidence>
<proteinExistence type="inferred from homology"/>
<dbReference type="CDD" id="cd00685">
    <property type="entry name" value="Trans_IPPS_HT"/>
    <property type="match status" value="1"/>
</dbReference>
<dbReference type="RefSeq" id="WP_141412549.1">
    <property type="nucleotide sequence ID" value="NZ_AP019735.1"/>
</dbReference>
<dbReference type="OrthoDB" id="9805316at2"/>
<dbReference type="PANTHER" id="PTHR12001:SF69">
    <property type="entry name" value="ALL TRANS-POLYPRENYL-DIPHOSPHATE SYNTHASE PDSS1"/>
    <property type="match status" value="1"/>
</dbReference>
<gene>
    <name evidence="7" type="ORF">A5CBH24_12530</name>
</gene>
<keyword evidence="3 6" id="KW-0808">Transferase</keyword>
<comment type="cofactor">
    <cofactor evidence="1">
        <name>Mg(2+)</name>
        <dbReference type="ChEBI" id="CHEBI:18420"/>
    </cofactor>
</comment>
<dbReference type="Proteomes" id="UP000318946">
    <property type="component" value="Chromosome"/>
</dbReference>
<dbReference type="InterPro" id="IPR008949">
    <property type="entry name" value="Isoprenoid_synthase_dom_sf"/>
</dbReference>
<dbReference type="SUPFAM" id="SSF48576">
    <property type="entry name" value="Terpenoid synthases"/>
    <property type="match status" value="1"/>
</dbReference>
<dbReference type="GO" id="GO:0004659">
    <property type="term" value="F:prenyltransferase activity"/>
    <property type="evidence" value="ECO:0007669"/>
    <property type="project" value="InterPro"/>
</dbReference>
<comment type="similarity">
    <text evidence="2 6">Belongs to the FPP/GGPP synthase family.</text>
</comment>